<sequence length="31" mass="3469">MMMDSIMRFCLRQPGAGERGARSGAERKAVR</sequence>
<proteinExistence type="predicted"/>
<evidence type="ECO:0000313" key="1">
    <source>
        <dbReference type="EMBL" id="KFI40567.1"/>
    </source>
</evidence>
<dbReference type="AlphaFoldDB" id="A0A086Z217"/>
<evidence type="ECO:0000313" key="2">
    <source>
        <dbReference type="Proteomes" id="UP000029015"/>
    </source>
</evidence>
<gene>
    <name evidence="1" type="ORF">BACT_1271</name>
</gene>
<protein>
    <submittedName>
        <fullName evidence="1">Uncharacterized protein</fullName>
    </submittedName>
</protein>
<dbReference type="EMBL" id="JGYK01000001">
    <property type="protein sequence ID" value="KFI40567.1"/>
    <property type="molecule type" value="Genomic_DNA"/>
</dbReference>
<keyword evidence="2" id="KW-1185">Reference proteome</keyword>
<comment type="caution">
    <text evidence="1">The sequence shown here is derived from an EMBL/GenBank/DDBJ whole genome shotgun (WGS) entry which is preliminary data.</text>
</comment>
<reference evidence="1 2" key="1">
    <citation type="submission" date="2014-03" db="EMBL/GenBank/DDBJ databases">
        <title>Genomics of Bifidobacteria.</title>
        <authorList>
            <person name="Ventura M."/>
            <person name="Milani C."/>
            <person name="Lugli G.A."/>
        </authorList>
    </citation>
    <scope>NUCLEOTIDE SEQUENCE [LARGE SCALE GENOMIC DNA]</scope>
    <source>
        <strain evidence="1 2">DSM 22766</strain>
    </source>
</reference>
<name>A0A086Z217_9BIFI</name>
<accession>A0A086Z217</accession>
<dbReference type="Proteomes" id="UP000029015">
    <property type="component" value="Unassembled WGS sequence"/>
</dbReference>
<organism evidence="1 2">
    <name type="scientific">Bifidobacterium actinocoloniiforme DSM 22766</name>
    <dbReference type="NCBI Taxonomy" id="1437605"/>
    <lineage>
        <taxon>Bacteria</taxon>
        <taxon>Bacillati</taxon>
        <taxon>Actinomycetota</taxon>
        <taxon>Actinomycetes</taxon>
        <taxon>Bifidobacteriales</taxon>
        <taxon>Bifidobacteriaceae</taxon>
        <taxon>Bifidobacterium</taxon>
    </lineage>
</organism>